<keyword evidence="8" id="KW-0418">Kinase</keyword>
<dbReference type="CDD" id="cd14078">
    <property type="entry name" value="STKc_MELK"/>
    <property type="match status" value="1"/>
</dbReference>
<keyword evidence="6" id="KW-0053">Apoptosis</keyword>
<dbReference type="Pfam" id="PF00069">
    <property type="entry name" value="Pkinase"/>
    <property type="match status" value="1"/>
</dbReference>
<organism evidence="16 17">
    <name type="scientific">Polistes dominula</name>
    <name type="common">European paper wasp</name>
    <name type="synonym">Vespa dominula</name>
    <dbReference type="NCBI Taxonomy" id="743375"/>
    <lineage>
        <taxon>Eukaryota</taxon>
        <taxon>Metazoa</taxon>
        <taxon>Ecdysozoa</taxon>
        <taxon>Arthropoda</taxon>
        <taxon>Hexapoda</taxon>
        <taxon>Insecta</taxon>
        <taxon>Pterygota</taxon>
        <taxon>Neoptera</taxon>
        <taxon>Endopterygota</taxon>
        <taxon>Hymenoptera</taxon>
        <taxon>Apocrita</taxon>
        <taxon>Aculeata</taxon>
        <taxon>Vespoidea</taxon>
        <taxon>Vespidae</taxon>
        <taxon>Polistinae</taxon>
        <taxon>Polistini</taxon>
        <taxon>Polistes</taxon>
    </lineage>
</organism>
<dbReference type="CDD" id="cd14341">
    <property type="entry name" value="UBA_MELK"/>
    <property type="match status" value="1"/>
</dbReference>
<evidence type="ECO:0000256" key="10">
    <source>
        <dbReference type="ARBA" id="ARBA00047899"/>
    </source>
</evidence>
<keyword evidence="16" id="KW-1185">Reference proteome</keyword>
<evidence type="ECO:0000256" key="2">
    <source>
        <dbReference type="ARBA" id="ARBA00012513"/>
    </source>
</evidence>
<feature type="compositionally biased region" description="Polar residues" evidence="13">
    <location>
        <begin position="393"/>
        <end position="404"/>
    </location>
</feature>
<dbReference type="InterPro" id="IPR008271">
    <property type="entry name" value="Ser/Thr_kinase_AS"/>
</dbReference>
<feature type="binding site" evidence="12">
    <location>
        <position position="54"/>
    </location>
    <ligand>
        <name>ATP</name>
        <dbReference type="ChEBI" id="CHEBI:30616"/>
    </ligand>
</feature>
<proteinExistence type="inferred from homology"/>
<evidence type="ECO:0000259" key="15">
    <source>
        <dbReference type="PROSITE" id="PS50032"/>
    </source>
</evidence>
<dbReference type="Pfam" id="PF02149">
    <property type="entry name" value="KA1"/>
    <property type="match status" value="1"/>
</dbReference>
<comment type="catalytic activity">
    <reaction evidence="11">
        <text>L-seryl-[protein] + ATP = O-phospho-L-seryl-[protein] + ADP + H(+)</text>
        <dbReference type="Rhea" id="RHEA:17989"/>
        <dbReference type="Rhea" id="RHEA-COMP:9863"/>
        <dbReference type="Rhea" id="RHEA-COMP:11604"/>
        <dbReference type="ChEBI" id="CHEBI:15378"/>
        <dbReference type="ChEBI" id="CHEBI:29999"/>
        <dbReference type="ChEBI" id="CHEBI:30616"/>
        <dbReference type="ChEBI" id="CHEBI:83421"/>
        <dbReference type="ChEBI" id="CHEBI:456216"/>
        <dbReference type="EC" id="2.7.11.1"/>
    </reaction>
</comment>
<sequence length="637" mass="71663">MSTEKWKSSCLTVQSVLFFSLKGLYELERTIGSGGFAKVKLGIHVATGEKVAIKIMDKTTLGDDLPRVKLEVEALKTLLHQHICKLYQVIETDTYYFMVIEYCSGGELFDHIVERNRLSESESRKFFRQIVSAVAYLHSLGYAHRDLKPENVLLDKNENLKLIDFGLCAKPKSGMQSHLYTSCGSPTYAAPELILGKKYLGSEVDIWSMGVILYALLCGFLPFDDNSIENLYKKILSGKYEEPSWLSVGSKRLIRAMLQTDPKKRITIKELCNHSWITSGFLNPISFVHKTNFEKDDDVLSTMSAICGENSSDIWNTLAKSDRTDYRTATYLLLLDRKLRGLSLKISSSARSHIKQGLIGIDLPQCSERAVNNLNNFITHLDHSPRSKITEQLPATNDCPTRQYKTPVADKNRKQFTEPNSPRRKRLRSKELEDVSSPVPVKKCIDKNKLVSTPTNNVPTELRDAQSSTPGSARKVMMGLERGLHRVRCVLTPKRRIKNENVDPDQPIVLSGKGLCNVSSASSDCPKYVLSQLRRALRRKGIMCHQKGFTLQGETDDSTEDLNNAKPILSRNACSFELEVCFLEGVSNDKPLVGIRRKRLKGDAWVYKRVCEEVLALAAEDISSRQEDGSSESKCPI</sequence>
<dbReference type="InterPro" id="IPR011009">
    <property type="entry name" value="Kinase-like_dom_sf"/>
</dbReference>
<evidence type="ECO:0000256" key="11">
    <source>
        <dbReference type="ARBA" id="ARBA00048679"/>
    </source>
</evidence>
<evidence type="ECO:0000256" key="8">
    <source>
        <dbReference type="ARBA" id="ARBA00022777"/>
    </source>
</evidence>
<dbReference type="InterPro" id="IPR028375">
    <property type="entry name" value="KA1/Ssp2_C"/>
</dbReference>
<dbReference type="CDD" id="cd12198">
    <property type="entry name" value="MELK_C"/>
    <property type="match status" value="1"/>
</dbReference>
<dbReference type="Proteomes" id="UP000694924">
    <property type="component" value="Unplaced"/>
</dbReference>
<name>A0ABM1ISS0_POLDO</name>
<evidence type="ECO:0000256" key="6">
    <source>
        <dbReference type="ARBA" id="ARBA00022703"/>
    </source>
</evidence>
<dbReference type="InterPro" id="IPR034673">
    <property type="entry name" value="MELK"/>
</dbReference>
<dbReference type="RefSeq" id="XP_015183257.1">
    <property type="nucleotide sequence ID" value="XM_015327771.1"/>
</dbReference>
<evidence type="ECO:0000256" key="1">
    <source>
        <dbReference type="ARBA" id="ARBA00006234"/>
    </source>
</evidence>
<keyword evidence="5" id="KW-0808">Transferase</keyword>
<dbReference type="EC" id="2.7.11.1" evidence="2"/>
<evidence type="ECO:0000256" key="12">
    <source>
        <dbReference type="PROSITE-ProRule" id="PRU10141"/>
    </source>
</evidence>
<evidence type="ECO:0000256" key="4">
    <source>
        <dbReference type="ARBA" id="ARBA00022527"/>
    </source>
</evidence>
<dbReference type="PROSITE" id="PS00108">
    <property type="entry name" value="PROTEIN_KINASE_ST"/>
    <property type="match status" value="1"/>
</dbReference>
<dbReference type="InterPro" id="IPR001772">
    <property type="entry name" value="KA1_dom"/>
</dbReference>
<dbReference type="InterPro" id="IPR000719">
    <property type="entry name" value="Prot_kinase_dom"/>
</dbReference>
<evidence type="ECO:0000256" key="3">
    <source>
        <dbReference type="ARBA" id="ARBA00017168"/>
    </source>
</evidence>
<evidence type="ECO:0000256" key="5">
    <source>
        <dbReference type="ARBA" id="ARBA00022679"/>
    </source>
</evidence>
<dbReference type="PANTHER" id="PTHR24346">
    <property type="entry name" value="MAP/MICROTUBULE AFFINITY-REGULATING KINASE"/>
    <property type="match status" value="1"/>
</dbReference>
<dbReference type="GeneID" id="107069992"/>
<dbReference type="Gene3D" id="1.10.510.10">
    <property type="entry name" value="Transferase(Phosphotransferase) domain 1"/>
    <property type="match status" value="1"/>
</dbReference>
<keyword evidence="9 12" id="KW-0067">ATP-binding</keyword>
<gene>
    <name evidence="17" type="primary">LOC107069992</name>
</gene>
<reference evidence="17" key="1">
    <citation type="submission" date="2025-08" db="UniProtKB">
        <authorList>
            <consortium name="RefSeq"/>
        </authorList>
    </citation>
    <scope>IDENTIFICATION</scope>
    <source>
        <tissue evidence="17">Whole body</tissue>
    </source>
</reference>
<accession>A0ABM1ISS0</accession>
<dbReference type="PROSITE" id="PS50011">
    <property type="entry name" value="PROTEIN_KINASE_DOM"/>
    <property type="match status" value="1"/>
</dbReference>
<dbReference type="InterPro" id="IPR017441">
    <property type="entry name" value="Protein_kinase_ATP_BS"/>
</dbReference>
<evidence type="ECO:0000256" key="9">
    <source>
        <dbReference type="ARBA" id="ARBA00022840"/>
    </source>
</evidence>
<protein>
    <recommendedName>
        <fullName evidence="3">Maternal embryonic leucine zipper kinase</fullName>
        <ecNumber evidence="2">2.7.11.1</ecNumber>
    </recommendedName>
</protein>
<dbReference type="SUPFAM" id="SSF103243">
    <property type="entry name" value="KA1-like"/>
    <property type="match status" value="1"/>
</dbReference>
<comment type="catalytic activity">
    <reaction evidence="10">
        <text>L-threonyl-[protein] + ATP = O-phospho-L-threonyl-[protein] + ADP + H(+)</text>
        <dbReference type="Rhea" id="RHEA:46608"/>
        <dbReference type="Rhea" id="RHEA-COMP:11060"/>
        <dbReference type="Rhea" id="RHEA-COMP:11605"/>
        <dbReference type="ChEBI" id="CHEBI:15378"/>
        <dbReference type="ChEBI" id="CHEBI:30013"/>
        <dbReference type="ChEBI" id="CHEBI:30616"/>
        <dbReference type="ChEBI" id="CHEBI:61977"/>
        <dbReference type="ChEBI" id="CHEBI:456216"/>
        <dbReference type="EC" id="2.7.11.1"/>
    </reaction>
</comment>
<dbReference type="PROSITE" id="PS00107">
    <property type="entry name" value="PROTEIN_KINASE_ATP"/>
    <property type="match status" value="1"/>
</dbReference>
<evidence type="ECO:0000313" key="17">
    <source>
        <dbReference type="RefSeq" id="XP_015183257.1"/>
    </source>
</evidence>
<keyword evidence="4" id="KW-0723">Serine/threonine-protein kinase</keyword>
<feature type="region of interest" description="Disordered" evidence="13">
    <location>
        <begin position="451"/>
        <end position="472"/>
    </location>
</feature>
<dbReference type="PROSITE" id="PS50032">
    <property type="entry name" value="KA1"/>
    <property type="match status" value="1"/>
</dbReference>
<evidence type="ECO:0000259" key="14">
    <source>
        <dbReference type="PROSITE" id="PS50011"/>
    </source>
</evidence>
<dbReference type="PANTHER" id="PTHR24346:SF30">
    <property type="entry name" value="MATERNAL EMBRYONIC LEUCINE ZIPPER KINASE"/>
    <property type="match status" value="1"/>
</dbReference>
<evidence type="ECO:0000256" key="13">
    <source>
        <dbReference type="SAM" id="MobiDB-lite"/>
    </source>
</evidence>
<evidence type="ECO:0000313" key="16">
    <source>
        <dbReference type="Proteomes" id="UP000694924"/>
    </source>
</evidence>
<feature type="compositionally biased region" description="Polar residues" evidence="13">
    <location>
        <begin position="451"/>
        <end position="471"/>
    </location>
</feature>
<evidence type="ECO:0000256" key="7">
    <source>
        <dbReference type="ARBA" id="ARBA00022741"/>
    </source>
</evidence>
<dbReference type="SUPFAM" id="SSF56112">
    <property type="entry name" value="Protein kinase-like (PK-like)"/>
    <property type="match status" value="1"/>
</dbReference>
<feature type="domain" description="KA1" evidence="15">
    <location>
        <begin position="567"/>
        <end position="620"/>
    </location>
</feature>
<keyword evidence="7 12" id="KW-0547">Nucleotide-binding</keyword>
<feature type="domain" description="Protein kinase" evidence="14">
    <location>
        <begin position="25"/>
        <end position="277"/>
    </location>
</feature>
<comment type="similarity">
    <text evidence="1">Belongs to the protein kinase superfamily. CAMK Ser/Thr protein kinase family. SNF1 subfamily.</text>
</comment>
<dbReference type="SMART" id="SM00220">
    <property type="entry name" value="S_TKc"/>
    <property type="match status" value="1"/>
</dbReference>
<feature type="region of interest" description="Disordered" evidence="13">
    <location>
        <begin position="390"/>
        <end position="434"/>
    </location>
</feature>
<dbReference type="Gene3D" id="3.30.310.80">
    <property type="entry name" value="Kinase associated domain 1, KA1"/>
    <property type="match status" value="1"/>
</dbReference>